<sequence>MQQCFKTQNPPTLRLKHEPHSLRKRPICVNNRHSFIWSCKTNSWAEMNEIAFHPFLCSRARSSSGVRFFNNPATVATTCEIPDRVESKMLWQLLHYCGFHFSEKKVLVLS</sequence>
<accession>A0A4Y2CUY8</accession>
<dbReference type="AlphaFoldDB" id="A0A4Y2CUY8"/>
<protein>
    <submittedName>
        <fullName evidence="1">Uncharacterized protein</fullName>
    </submittedName>
</protein>
<evidence type="ECO:0000313" key="1">
    <source>
        <dbReference type="EMBL" id="GBM08183.1"/>
    </source>
</evidence>
<evidence type="ECO:0000313" key="2">
    <source>
        <dbReference type="Proteomes" id="UP000499080"/>
    </source>
</evidence>
<gene>
    <name evidence="1" type="ORF">AVEN_32741_1</name>
</gene>
<reference evidence="1 2" key="1">
    <citation type="journal article" date="2019" name="Sci. Rep.">
        <title>Orb-weaving spider Araneus ventricosus genome elucidates the spidroin gene catalogue.</title>
        <authorList>
            <person name="Kono N."/>
            <person name="Nakamura H."/>
            <person name="Ohtoshi R."/>
            <person name="Moran D.A.P."/>
            <person name="Shinohara A."/>
            <person name="Yoshida Y."/>
            <person name="Fujiwara M."/>
            <person name="Mori M."/>
            <person name="Tomita M."/>
            <person name="Arakawa K."/>
        </authorList>
    </citation>
    <scope>NUCLEOTIDE SEQUENCE [LARGE SCALE GENOMIC DNA]</scope>
</reference>
<keyword evidence="2" id="KW-1185">Reference proteome</keyword>
<dbReference type="Proteomes" id="UP000499080">
    <property type="component" value="Unassembled WGS sequence"/>
</dbReference>
<comment type="caution">
    <text evidence="1">The sequence shown here is derived from an EMBL/GenBank/DDBJ whole genome shotgun (WGS) entry which is preliminary data.</text>
</comment>
<organism evidence="1 2">
    <name type="scientific">Araneus ventricosus</name>
    <name type="common">Orbweaver spider</name>
    <name type="synonym">Epeira ventricosa</name>
    <dbReference type="NCBI Taxonomy" id="182803"/>
    <lineage>
        <taxon>Eukaryota</taxon>
        <taxon>Metazoa</taxon>
        <taxon>Ecdysozoa</taxon>
        <taxon>Arthropoda</taxon>
        <taxon>Chelicerata</taxon>
        <taxon>Arachnida</taxon>
        <taxon>Araneae</taxon>
        <taxon>Araneomorphae</taxon>
        <taxon>Entelegynae</taxon>
        <taxon>Araneoidea</taxon>
        <taxon>Araneidae</taxon>
        <taxon>Araneus</taxon>
    </lineage>
</organism>
<name>A0A4Y2CUY8_ARAVE</name>
<dbReference type="EMBL" id="BGPR01000253">
    <property type="protein sequence ID" value="GBM08183.1"/>
    <property type="molecule type" value="Genomic_DNA"/>
</dbReference>
<proteinExistence type="predicted"/>